<dbReference type="InterPro" id="IPR006660">
    <property type="entry name" value="Arsenate_reductase-like"/>
</dbReference>
<name>A0ABW3HVS4_9BACL</name>
<keyword evidence="3" id="KW-1185">Reference proteome</keyword>
<dbReference type="PANTHER" id="PTHR30041:SF8">
    <property type="entry name" value="PROTEIN YFFB"/>
    <property type="match status" value="1"/>
</dbReference>
<gene>
    <name evidence="2" type="ORF">ACFQ2I_18700</name>
</gene>
<sequence>MTEANQKVTIIEYPKCSTCRNAVKWLKGKGYEVESRHIVEETPTADELMQLIAISGQDMKKFFNTSGEVYRELGLKDKLASMSDEEKRELLATHGMLIKRPIVTDGRRVTIGFKPEQFEEAWGGHA</sequence>
<evidence type="ECO:0000313" key="3">
    <source>
        <dbReference type="Proteomes" id="UP001596989"/>
    </source>
</evidence>
<dbReference type="Proteomes" id="UP001596989">
    <property type="component" value="Unassembled WGS sequence"/>
</dbReference>
<evidence type="ECO:0000256" key="1">
    <source>
        <dbReference type="PROSITE-ProRule" id="PRU01282"/>
    </source>
</evidence>
<accession>A0ABW3HVS4</accession>
<proteinExistence type="inferred from homology"/>
<dbReference type="PANTHER" id="PTHR30041">
    <property type="entry name" value="ARSENATE REDUCTASE"/>
    <property type="match status" value="1"/>
</dbReference>
<dbReference type="Gene3D" id="3.40.30.10">
    <property type="entry name" value="Glutaredoxin"/>
    <property type="match status" value="1"/>
</dbReference>
<comment type="similarity">
    <text evidence="1">Belongs to the ArsC family.</text>
</comment>
<dbReference type="PROSITE" id="PS51353">
    <property type="entry name" value="ARSC"/>
    <property type="match status" value="1"/>
</dbReference>
<dbReference type="SUPFAM" id="SSF52833">
    <property type="entry name" value="Thioredoxin-like"/>
    <property type="match status" value="1"/>
</dbReference>
<comment type="caution">
    <text evidence="2">The sequence shown here is derived from an EMBL/GenBank/DDBJ whole genome shotgun (WGS) entry which is preliminary data.</text>
</comment>
<organism evidence="2 3">
    <name type="scientific">Paenibacillus chungangensis</name>
    <dbReference type="NCBI Taxonomy" id="696535"/>
    <lineage>
        <taxon>Bacteria</taxon>
        <taxon>Bacillati</taxon>
        <taxon>Bacillota</taxon>
        <taxon>Bacilli</taxon>
        <taxon>Bacillales</taxon>
        <taxon>Paenibacillaceae</taxon>
        <taxon>Paenibacillus</taxon>
    </lineage>
</organism>
<protein>
    <submittedName>
        <fullName evidence="2">Arsenate reductase family protein</fullName>
    </submittedName>
</protein>
<dbReference type="EMBL" id="JBHTJZ010000035">
    <property type="protein sequence ID" value="MFD0961385.1"/>
    <property type="molecule type" value="Genomic_DNA"/>
</dbReference>
<dbReference type="InterPro" id="IPR006504">
    <property type="entry name" value="Tscrpt_reg_Spx/MgsR"/>
</dbReference>
<dbReference type="RefSeq" id="WP_377566904.1">
    <property type="nucleotide sequence ID" value="NZ_JBHTJZ010000035.1"/>
</dbReference>
<dbReference type="InterPro" id="IPR036249">
    <property type="entry name" value="Thioredoxin-like_sf"/>
</dbReference>
<dbReference type="Pfam" id="PF03960">
    <property type="entry name" value="ArsC"/>
    <property type="match status" value="1"/>
</dbReference>
<dbReference type="CDD" id="cd03036">
    <property type="entry name" value="ArsC_like"/>
    <property type="match status" value="1"/>
</dbReference>
<evidence type="ECO:0000313" key="2">
    <source>
        <dbReference type="EMBL" id="MFD0961385.1"/>
    </source>
</evidence>
<dbReference type="NCBIfam" id="TIGR01617">
    <property type="entry name" value="arsC_related"/>
    <property type="match status" value="1"/>
</dbReference>
<reference evidence="3" key="1">
    <citation type="journal article" date="2019" name="Int. J. Syst. Evol. Microbiol.">
        <title>The Global Catalogue of Microorganisms (GCM) 10K type strain sequencing project: providing services to taxonomists for standard genome sequencing and annotation.</title>
        <authorList>
            <consortium name="The Broad Institute Genomics Platform"/>
            <consortium name="The Broad Institute Genome Sequencing Center for Infectious Disease"/>
            <person name="Wu L."/>
            <person name="Ma J."/>
        </authorList>
    </citation>
    <scope>NUCLEOTIDE SEQUENCE [LARGE SCALE GENOMIC DNA]</scope>
    <source>
        <strain evidence="3">CCUG 59129</strain>
    </source>
</reference>